<dbReference type="PANTHER" id="PTHR11006">
    <property type="entry name" value="PROTEIN ARGININE N-METHYLTRANSFERASE"/>
    <property type="match status" value="1"/>
</dbReference>
<evidence type="ECO:0000313" key="6">
    <source>
        <dbReference type="EMBL" id="EDW24579.1"/>
    </source>
</evidence>
<feature type="compositionally biased region" description="Acidic residues" evidence="4">
    <location>
        <begin position="255"/>
        <end position="266"/>
    </location>
</feature>
<dbReference type="InterPro" id="IPR055135">
    <property type="entry name" value="PRMT_dom"/>
</dbReference>
<proteinExistence type="predicted"/>
<keyword evidence="3" id="KW-0949">S-adenosyl-L-methionine</keyword>
<evidence type="ECO:0000256" key="4">
    <source>
        <dbReference type="SAM" id="MobiDB-lite"/>
    </source>
</evidence>
<feature type="domain" description="Protein arginine N-methyltransferase" evidence="5">
    <location>
        <begin position="276"/>
        <end position="391"/>
    </location>
</feature>
<dbReference type="eggNOG" id="KOG1499">
    <property type="taxonomic scope" value="Eukaryota"/>
</dbReference>
<name>B4G4R3_DROPE</name>
<dbReference type="SMR" id="B4G4R3"/>
<dbReference type="AlphaFoldDB" id="B4G4R3"/>
<keyword evidence="1" id="KW-0489">Methyltransferase</keyword>
<dbReference type="PANTHER" id="PTHR11006:SF124">
    <property type="entry name" value="ARGININE METHYLTRANSFERASE 1-RELATED"/>
    <property type="match status" value="1"/>
</dbReference>
<keyword evidence="2" id="KW-0808">Transferase</keyword>
<sequence>MKCDVIPVEDYDLLELAQIEMGFERIPEEQIEDESVLDLDYIDENQDHTYSGNEEDYSEQQDPDGLSEDNRDSESQDTQNDTLDMVMDQKSAVALCKFINRNLDLFTNKIVLDVGCCCGILSQYCIQAGAALVIATGNESAAAYVLVNATAHGYGNVFVPMKGPISEIELPFGLTHVDVIVSEWIGHSVFVGSRFKDVLYARDKWLVKGGLIFPNIGKLYITGLYDNPIKYTEGYQDDTIEDDQDNRTHSADADNNSDWEDDEEDDRPLPTLLDAHVGPVDVISEKFLLKSVDLYTAQEDEDCFNTPFKLRILEDGILIAFALHSEIWVSVPNQRAKRLFSTGPMHPVTYLKQTVLILERQRTVVKDKLLKGVFGIYHNQMRRRGVEFSLGLKGGDFDPDLEPKSDSRTEEYDFYSGIDSLGLLFGEEPMAEPNFEVDLDSGAESHTVPEF</sequence>
<accession>B4G4R3</accession>
<dbReference type="OrthoDB" id="7880418at2759"/>
<dbReference type="Pfam" id="PF22528">
    <property type="entry name" value="PRMT_C"/>
    <property type="match status" value="1"/>
</dbReference>
<evidence type="ECO:0000256" key="1">
    <source>
        <dbReference type="ARBA" id="ARBA00022603"/>
    </source>
</evidence>
<evidence type="ECO:0000259" key="5">
    <source>
        <dbReference type="Pfam" id="PF22528"/>
    </source>
</evidence>
<dbReference type="STRING" id="7234.B4G4R3"/>
<evidence type="ECO:0000313" key="7">
    <source>
        <dbReference type="Proteomes" id="UP000008744"/>
    </source>
</evidence>
<evidence type="ECO:0000256" key="3">
    <source>
        <dbReference type="ARBA" id="ARBA00022691"/>
    </source>
</evidence>
<dbReference type="KEGG" id="dpe:6588030"/>
<dbReference type="InterPro" id="IPR025799">
    <property type="entry name" value="Arg_MeTrfase"/>
</dbReference>
<dbReference type="HOGENOM" id="CLU_017375_1_2_1"/>
<feature type="region of interest" description="Disordered" evidence="4">
    <location>
        <begin position="239"/>
        <end position="270"/>
    </location>
</feature>
<dbReference type="OMA" id="RAYEWVF"/>
<dbReference type="InterPro" id="IPR029063">
    <property type="entry name" value="SAM-dependent_MTases_sf"/>
</dbReference>
<gene>
    <name evidence="6" type="primary">Dper\GL23323</name>
    <name evidence="6" type="ORF">Dper_GL23323</name>
</gene>
<feature type="region of interest" description="Disordered" evidence="4">
    <location>
        <begin position="47"/>
        <end position="78"/>
    </location>
</feature>
<organism evidence="7">
    <name type="scientific">Drosophila persimilis</name>
    <name type="common">Fruit fly</name>
    <dbReference type="NCBI Taxonomy" id="7234"/>
    <lineage>
        <taxon>Eukaryota</taxon>
        <taxon>Metazoa</taxon>
        <taxon>Ecdysozoa</taxon>
        <taxon>Arthropoda</taxon>
        <taxon>Hexapoda</taxon>
        <taxon>Insecta</taxon>
        <taxon>Pterygota</taxon>
        <taxon>Neoptera</taxon>
        <taxon>Endopterygota</taxon>
        <taxon>Diptera</taxon>
        <taxon>Brachycera</taxon>
        <taxon>Muscomorpha</taxon>
        <taxon>Ephydroidea</taxon>
        <taxon>Drosophilidae</taxon>
        <taxon>Drosophila</taxon>
        <taxon>Sophophora</taxon>
    </lineage>
</organism>
<dbReference type="GO" id="GO:0035242">
    <property type="term" value="F:protein-arginine omega-N asymmetric methyltransferase activity"/>
    <property type="evidence" value="ECO:0007669"/>
    <property type="project" value="TreeGrafter"/>
</dbReference>
<dbReference type="SUPFAM" id="SSF53335">
    <property type="entry name" value="S-adenosyl-L-methionine-dependent methyltransferases"/>
    <property type="match status" value="1"/>
</dbReference>
<protein>
    <submittedName>
        <fullName evidence="6">GL23323</fullName>
    </submittedName>
</protein>
<feature type="compositionally biased region" description="Acidic residues" evidence="4">
    <location>
        <begin position="53"/>
        <end position="67"/>
    </location>
</feature>
<reference evidence="6 7" key="1">
    <citation type="journal article" date="2007" name="Nature">
        <title>Evolution of genes and genomes on the Drosophila phylogeny.</title>
        <authorList>
            <consortium name="Drosophila 12 Genomes Consortium"/>
            <person name="Clark A.G."/>
            <person name="Eisen M.B."/>
            <person name="Smith D.R."/>
            <person name="Bergman C.M."/>
            <person name="Oliver B."/>
            <person name="Markow T.A."/>
            <person name="Kaufman T.C."/>
            <person name="Kellis M."/>
            <person name="Gelbart W."/>
            <person name="Iyer V.N."/>
            <person name="Pollard D.A."/>
            <person name="Sackton T.B."/>
            <person name="Larracuente A.M."/>
            <person name="Singh N.D."/>
            <person name="Abad J.P."/>
            <person name="Abt D.N."/>
            <person name="Adryan B."/>
            <person name="Aguade M."/>
            <person name="Akashi H."/>
            <person name="Anderson W.W."/>
            <person name="Aquadro C.F."/>
            <person name="Ardell D.H."/>
            <person name="Arguello R."/>
            <person name="Artieri C.G."/>
            <person name="Barbash D.A."/>
            <person name="Barker D."/>
            <person name="Barsanti P."/>
            <person name="Batterham P."/>
            <person name="Batzoglou S."/>
            <person name="Begun D."/>
            <person name="Bhutkar A."/>
            <person name="Blanco E."/>
            <person name="Bosak S.A."/>
            <person name="Bradley R.K."/>
            <person name="Brand A.D."/>
            <person name="Brent M.R."/>
            <person name="Brooks A.N."/>
            <person name="Brown R.H."/>
            <person name="Butlin R.K."/>
            <person name="Caggese C."/>
            <person name="Calvi B.R."/>
            <person name="Bernardo de Carvalho A."/>
            <person name="Caspi A."/>
            <person name="Castrezana S."/>
            <person name="Celniker S.E."/>
            <person name="Chang J.L."/>
            <person name="Chapple C."/>
            <person name="Chatterji S."/>
            <person name="Chinwalla A."/>
            <person name="Civetta A."/>
            <person name="Clifton S.W."/>
            <person name="Comeron J.M."/>
            <person name="Costello J.C."/>
            <person name="Coyne J.A."/>
            <person name="Daub J."/>
            <person name="David R.G."/>
            <person name="Delcher A.L."/>
            <person name="Delehaunty K."/>
            <person name="Do C.B."/>
            <person name="Ebling H."/>
            <person name="Edwards K."/>
            <person name="Eickbush T."/>
            <person name="Evans J.D."/>
            <person name="Filipski A."/>
            <person name="Findeiss S."/>
            <person name="Freyhult E."/>
            <person name="Fulton L."/>
            <person name="Fulton R."/>
            <person name="Garcia A.C."/>
            <person name="Gardiner A."/>
            <person name="Garfield D.A."/>
            <person name="Garvin B.E."/>
            <person name="Gibson G."/>
            <person name="Gilbert D."/>
            <person name="Gnerre S."/>
            <person name="Godfrey J."/>
            <person name="Good R."/>
            <person name="Gotea V."/>
            <person name="Gravely B."/>
            <person name="Greenberg A.J."/>
            <person name="Griffiths-Jones S."/>
            <person name="Gross S."/>
            <person name="Guigo R."/>
            <person name="Gustafson E.A."/>
            <person name="Haerty W."/>
            <person name="Hahn M.W."/>
            <person name="Halligan D.L."/>
            <person name="Halpern A.L."/>
            <person name="Halter G.M."/>
            <person name="Han M.V."/>
            <person name="Heger A."/>
            <person name="Hillier L."/>
            <person name="Hinrichs A.S."/>
            <person name="Holmes I."/>
            <person name="Hoskins R.A."/>
            <person name="Hubisz M.J."/>
            <person name="Hultmark D."/>
            <person name="Huntley M.A."/>
            <person name="Jaffe D.B."/>
            <person name="Jagadeeshan S."/>
            <person name="Jeck W.R."/>
            <person name="Johnson J."/>
            <person name="Jones C.D."/>
            <person name="Jordan W.C."/>
            <person name="Karpen G.H."/>
            <person name="Kataoka E."/>
            <person name="Keightley P.D."/>
            <person name="Kheradpour P."/>
            <person name="Kirkness E.F."/>
            <person name="Koerich L.B."/>
            <person name="Kristiansen K."/>
            <person name="Kudrna D."/>
            <person name="Kulathinal R.J."/>
            <person name="Kumar S."/>
            <person name="Kwok R."/>
            <person name="Lander E."/>
            <person name="Langley C.H."/>
            <person name="Lapoint R."/>
            <person name="Lazzaro B.P."/>
            <person name="Lee S.J."/>
            <person name="Levesque L."/>
            <person name="Li R."/>
            <person name="Lin C.F."/>
            <person name="Lin M.F."/>
            <person name="Lindblad-Toh K."/>
            <person name="Llopart A."/>
            <person name="Long M."/>
            <person name="Low L."/>
            <person name="Lozovsky E."/>
            <person name="Lu J."/>
            <person name="Luo M."/>
            <person name="Machado C.A."/>
            <person name="Makalowski W."/>
            <person name="Marzo M."/>
            <person name="Matsuda M."/>
            <person name="Matzkin L."/>
            <person name="McAllister B."/>
            <person name="McBride C.S."/>
            <person name="McKernan B."/>
            <person name="McKernan K."/>
            <person name="Mendez-Lago M."/>
            <person name="Minx P."/>
            <person name="Mollenhauer M.U."/>
            <person name="Montooth K."/>
            <person name="Mount S.M."/>
            <person name="Mu X."/>
            <person name="Myers E."/>
            <person name="Negre B."/>
            <person name="Newfeld S."/>
            <person name="Nielsen R."/>
            <person name="Noor M.A."/>
            <person name="O'Grady P."/>
            <person name="Pachter L."/>
            <person name="Papaceit M."/>
            <person name="Parisi M.J."/>
            <person name="Parisi M."/>
            <person name="Parts L."/>
            <person name="Pedersen J.S."/>
            <person name="Pesole G."/>
            <person name="Phillippy A.M."/>
            <person name="Ponting C.P."/>
            <person name="Pop M."/>
            <person name="Porcelli D."/>
            <person name="Powell J.R."/>
            <person name="Prohaska S."/>
            <person name="Pruitt K."/>
            <person name="Puig M."/>
            <person name="Quesneville H."/>
            <person name="Ram K.R."/>
            <person name="Rand D."/>
            <person name="Rasmussen M.D."/>
            <person name="Reed L.K."/>
            <person name="Reenan R."/>
            <person name="Reily A."/>
            <person name="Remington K.A."/>
            <person name="Rieger T.T."/>
            <person name="Ritchie M.G."/>
            <person name="Robin C."/>
            <person name="Rogers Y.H."/>
            <person name="Rohde C."/>
            <person name="Rozas J."/>
            <person name="Rubenfield M.J."/>
            <person name="Ruiz A."/>
            <person name="Russo S."/>
            <person name="Salzberg S.L."/>
            <person name="Sanchez-Gracia A."/>
            <person name="Saranga D.J."/>
            <person name="Sato H."/>
            <person name="Schaeffer S.W."/>
            <person name="Schatz M.C."/>
            <person name="Schlenke T."/>
            <person name="Schwartz R."/>
            <person name="Segarra C."/>
            <person name="Singh R.S."/>
            <person name="Sirot L."/>
            <person name="Sirota M."/>
            <person name="Sisneros N.B."/>
            <person name="Smith C.D."/>
            <person name="Smith T.F."/>
            <person name="Spieth J."/>
            <person name="Stage D.E."/>
            <person name="Stark A."/>
            <person name="Stephan W."/>
            <person name="Strausberg R.L."/>
            <person name="Strempel S."/>
            <person name="Sturgill D."/>
            <person name="Sutton G."/>
            <person name="Sutton G.G."/>
            <person name="Tao W."/>
            <person name="Teichmann S."/>
            <person name="Tobari Y.N."/>
            <person name="Tomimura Y."/>
            <person name="Tsolas J.M."/>
            <person name="Valente V.L."/>
            <person name="Venter E."/>
            <person name="Venter J.C."/>
            <person name="Vicario S."/>
            <person name="Vieira F.G."/>
            <person name="Vilella A.J."/>
            <person name="Villasante A."/>
            <person name="Walenz B."/>
            <person name="Wang J."/>
            <person name="Wasserman M."/>
            <person name="Watts T."/>
            <person name="Wilson D."/>
            <person name="Wilson R.K."/>
            <person name="Wing R.A."/>
            <person name="Wolfner M.F."/>
            <person name="Wong A."/>
            <person name="Wong G.K."/>
            <person name="Wu C.I."/>
            <person name="Wu G."/>
            <person name="Yamamoto D."/>
            <person name="Yang H.P."/>
            <person name="Yang S.P."/>
            <person name="Yorke J.A."/>
            <person name="Yoshida K."/>
            <person name="Zdobnov E."/>
            <person name="Zhang P."/>
            <person name="Zhang Y."/>
            <person name="Zimin A.V."/>
            <person name="Baldwin J."/>
            <person name="Abdouelleil A."/>
            <person name="Abdulkadir J."/>
            <person name="Abebe A."/>
            <person name="Abera B."/>
            <person name="Abreu J."/>
            <person name="Acer S.C."/>
            <person name="Aftuck L."/>
            <person name="Alexander A."/>
            <person name="An P."/>
            <person name="Anderson E."/>
            <person name="Anderson S."/>
            <person name="Arachi H."/>
            <person name="Azer M."/>
            <person name="Bachantsang P."/>
            <person name="Barry A."/>
            <person name="Bayul T."/>
            <person name="Berlin A."/>
            <person name="Bessette D."/>
            <person name="Bloom T."/>
            <person name="Blye J."/>
            <person name="Boguslavskiy L."/>
            <person name="Bonnet C."/>
            <person name="Boukhgalter B."/>
            <person name="Bourzgui I."/>
            <person name="Brown A."/>
            <person name="Cahill P."/>
            <person name="Channer S."/>
            <person name="Cheshatsang Y."/>
            <person name="Chuda L."/>
            <person name="Citroen M."/>
            <person name="Collymore A."/>
            <person name="Cooke P."/>
            <person name="Costello M."/>
            <person name="D'Aco K."/>
            <person name="Daza R."/>
            <person name="De Haan G."/>
            <person name="DeGray S."/>
            <person name="DeMaso C."/>
            <person name="Dhargay N."/>
            <person name="Dooley K."/>
            <person name="Dooley E."/>
            <person name="Doricent M."/>
            <person name="Dorje P."/>
            <person name="Dorjee K."/>
            <person name="Dupes A."/>
            <person name="Elong R."/>
            <person name="Falk J."/>
            <person name="Farina A."/>
            <person name="Faro S."/>
            <person name="Ferguson D."/>
            <person name="Fisher S."/>
            <person name="Foley C.D."/>
            <person name="Franke A."/>
            <person name="Friedrich D."/>
            <person name="Gadbois L."/>
            <person name="Gearin G."/>
            <person name="Gearin C.R."/>
            <person name="Giannoukos G."/>
            <person name="Goode T."/>
            <person name="Graham J."/>
            <person name="Grandbois E."/>
            <person name="Grewal S."/>
            <person name="Gyaltsen K."/>
            <person name="Hafez N."/>
            <person name="Hagos B."/>
            <person name="Hall J."/>
            <person name="Henson C."/>
            <person name="Hollinger A."/>
            <person name="Honan T."/>
            <person name="Huard M.D."/>
            <person name="Hughes L."/>
            <person name="Hurhula B."/>
            <person name="Husby M.E."/>
            <person name="Kamat A."/>
            <person name="Kanga B."/>
            <person name="Kashin S."/>
            <person name="Khazanovich D."/>
            <person name="Kisner P."/>
            <person name="Lance K."/>
            <person name="Lara M."/>
            <person name="Lee W."/>
            <person name="Lennon N."/>
            <person name="Letendre F."/>
            <person name="LeVine R."/>
            <person name="Lipovsky A."/>
            <person name="Liu X."/>
            <person name="Liu J."/>
            <person name="Liu S."/>
            <person name="Lokyitsang T."/>
            <person name="Lokyitsang Y."/>
            <person name="Lubonja R."/>
            <person name="Lui A."/>
            <person name="MacDonald P."/>
            <person name="Magnisalis V."/>
            <person name="Maru K."/>
            <person name="Matthews C."/>
            <person name="McCusker W."/>
            <person name="McDonough S."/>
            <person name="Mehta T."/>
            <person name="Meldrim J."/>
            <person name="Meneus L."/>
            <person name="Mihai O."/>
            <person name="Mihalev A."/>
            <person name="Mihova T."/>
            <person name="Mittelman R."/>
            <person name="Mlenga V."/>
            <person name="Montmayeur A."/>
            <person name="Mulrain L."/>
            <person name="Navidi A."/>
            <person name="Naylor J."/>
            <person name="Negash T."/>
            <person name="Nguyen T."/>
            <person name="Nguyen N."/>
            <person name="Nicol R."/>
            <person name="Norbu C."/>
            <person name="Norbu N."/>
            <person name="Novod N."/>
            <person name="O'Neill B."/>
            <person name="Osman S."/>
            <person name="Markiewicz E."/>
            <person name="Oyono O.L."/>
            <person name="Patti C."/>
            <person name="Phunkhang P."/>
            <person name="Pierre F."/>
            <person name="Priest M."/>
            <person name="Raghuraman S."/>
            <person name="Rege F."/>
            <person name="Reyes R."/>
            <person name="Rise C."/>
            <person name="Rogov P."/>
            <person name="Ross K."/>
            <person name="Ryan E."/>
            <person name="Settipalli S."/>
            <person name="Shea T."/>
            <person name="Sherpa N."/>
            <person name="Shi L."/>
            <person name="Shih D."/>
            <person name="Sparrow T."/>
            <person name="Spaulding J."/>
            <person name="Stalker J."/>
            <person name="Stange-Thomann N."/>
            <person name="Stavropoulos S."/>
            <person name="Stone C."/>
            <person name="Strader C."/>
            <person name="Tesfaye S."/>
            <person name="Thomson T."/>
            <person name="Thoulutsang Y."/>
            <person name="Thoulutsang D."/>
            <person name="Topham K."/>
            <person name="Topping I."/>
            <person name="Tsamla T."/>
            <person name="Vassiliev H."/>
            <person name="Vo A."/>
            <person name="Wangchuk T."/>
            <person name="Wangdi T."/>
            <person name="Weiand M."/>
            <person name="Wilkinson J."/>
            <person name="Wilson A."/>
            <person name="Yadav S."/>
            <person name="Young G."/>
            <person name="Yu Q."/>
            <person name="Zembek L."/>
            <person name="Zhong D."/>
            <person name="Zimmer A."/>
            <person name="Zwirko Z."/>
            <person name="Jaffe D.B."/>
            <person name="Alvarez P."/>
            <person name="Brockman W."/>
            <person name="Butler J."/>
            <person name="Chin C."/>
            <person name="Gnerre S."/>
            <person name="Grabherr M."/>
            <person name="Kleber M."/>
            <person name="Mauceli E."/>
            <person name="MacCallum I."/>
        </authorList>
    </citation>
    <scope>NUCLEOTIDE SEQUENCE [LARGE SCALE GENOMIC DNA]</scope>
    <source>
        <strain evidence="7">MSH-3 / Tucson 14011-0111.49</strain>
    </source>
</reference>
<keyword evidence="7" id="KW-1185">Reference proteome</keyword>
<dbReference type="GO" id="GO:0032259">
    <property type="term" value="P:methylation"/>
    <property type="evidence" value="ECO:0007669"/>
    <property type="project" value="UniProtKB-KW"/>
</dbReference>
<dbReference type="EMBL" id="CH479179">
    <property type="protein sequence ID" value="EDW24579.1"/>
    <property type="molecule type" value="Genomic_DNA"/>
</dbReference>
<dbReference type="GO" id="GO:0005634">
    <property type="term" value="C:nucleus"/>
    <property type="evidence" value="ECO:0007669"/>
    <property type="project" value="TreeGrafter"/>
</dbReference>
<dbReference type="Gene3D" id="2.70.160.11">
    <property type="entry name" value="Hnrnp arginine n-methyltransferase1"/>
    <property type="match status" value="1"/>
</dbReference>
<dbReference type="GO" id="GO:0035241">
    <property type="term" value="F:protein-arginine omega-N monomethyltransferase activity"/>
    <property type="evidence" value="ECO:0007669"/>
    <property type="project" value="TreeGrafter"/>
</dbReference>
<evidence type="ECO:0000256" key="2">
    <source>
        <dbReference type="ARBA" id="ARBA00022679"/>
    </source>
</evidence>
<dbReference type="PhylomeDB" id="B4G4R3"/>
<dbReference type="GO" id="GO:0042054">
    <property type="term" value="F:histone methyltransferase activity"/>
    <property type="evidence" value="ECO:0007669"/>
    <property type="project" value="TreeGrafter"/>
</dbReference>
<dbReference type="Proteomes" id="UP000008744">
    <property type="component" value="Unassembled WGS sequence"/>
</dbReference>
<dbReference type="Gene3D" id="3.40.50.150">
    <property type="entry name" value="Vaccinia Virus protein VP39"/>
    <property type="match status" value="1"/>
</dbReference>
<dbReference type="CDD" id="cd02440">
    <property type="entry name" value="AdoMet_MTases"/>
    <property type="match status" value="1"/>
</dbReference>